<dbReference type="InterPro" id="IPR001138">
    <property type="entry name" value="Zn2Cys6_DnaBD"/>
</dbReference>
<dbReference type="PANTHER" id="PTHR36206">
    <property type="entry name" value="ASPERCRYPTIN BIOSYNTHESIS CLUSTER-SPECIFIC TRANSCRIPTION REGULATOR ATNN-RELATED"/>
    <property type="match status" value="1"/>
</dbReference>
<evidence type="ECO:0000313" key="10">
    <source>
        <dbReference type="Proteomes" id="UP000756346"/>
    </source>
</evidence>
<evidence type="ECO:0000256" key="5">
    <source>
        <dbReference type="ARBA" id="ARBA00023163"/>
    </source>
</evidence>
<evidence type="ECO:0000259" key="8">
    <source>
        <dbReference type="PROSITE" id="PS50048"/>
    </source>
</evidence>
<proteinExistence type="predicted"/>
<sequence length="655" mass="72600">MATMIVSELWLQHQQEQDFHNSHAAGKRLSTPKVKTGCRGCKASHLKCDEQKPSCARCQKRGTTCHYQPTPHLNKGTAPRRTARNTRPAKPSPVTNKATQPRILQPAALTHAHHRARPSHLSPHPPSTTIRPWEAQYFDSFRYLVVPHLHYQQSEFWCRTVLRESLRDECVRNAMLALGALGRVQAQQWNISVPLYKSQVGLLAKEGSTGRTVLNHYYQALVHYAKAINAFRRLLTEAQDKKHTPRSILIATVLLSQFELLQGNTDAADQIAARSVSLLGNRIMRGIVVPAPTTTSDDDVDSMSLIAAAIDDEGVWEAGTELVLKTILNAACSALYPKAREVILALNLPVPNSATPPSPEETSESFVLLWKRCLAVVCVWYFRLQARMLITQQQQQQQDGVISTPGNAAFDVYPFVVAHRHEQRALLDLVASWQVAVRARLAACKTPGPAATATSYSNAYIAYSKAAVAIHATCYSLRTAFDITGKSWDPDDDSSHNHHHESSTRELLDQCEAVVDMVSEQLRLSSSATAAATSLRDQGVAYDGVMSAVMQIAHQARHRGFRARAMDIWGRMLGGDAHWNVLATYLAAVAVHDVEEEFRDPVTGEIPVDKQYMWVEGSWDEAYTHFRAVVVGKVPGVDGVSDRRIVMVAAPWKVA</sequence>
<accession>A0A9P8Y728</accession>
<feature type="compositionally biased region" description="Low complexity" evidence="7">
    <location>
        <begin position="77"/>
        <end position="89"/>
    </location>
</feature>
<feature type="region of interest" description="Disordered" evidence="7">
    <location>
        <begin position="69"/>
        <end position="102"/>
    </location>
</feature>
<dbReference type="InterPro" id="IPR036864">
    <property type="entry name" value="Zn2-C6_fun-type_DNA-bd_sf"/>
</dbReference>
<dbReference type="Proteomes" id="UP000756346">
    <property type="component" value="Unassembled WGS sequence"/>
</dbReference>
<evidence type="ECO:0000256" key="7">
    <source>
        <dbReference type="SAM" id="MobiDB-lite"/>
    </source>
</evidence>
<dbReference type="EMBL" id="JAGTJQ010000005">
    <property type="protein sequence ID" value="KAH7031464.1"/>
    <property type="molecule type" value="Genomic_DNA"/>
</dbReference>
<comment type="caution">
    <text evidence="9">The sequence shown here is derived from an EMBL/GenBank/DDBJ whole genome shotgun (WGS) entry which is preliminary data.</text>
</comment>
<keyword evidence="4" id="KW-0238">DNA-binding</keyword>
<dbReference type="PROSITE" id="PS50048">
    <property type="entry name" value="ZN2_CY6_FUNGAL_2"/>
    <property type="match status" value="1"/>
</dbReference>
<dbReference type="Pfam" id="PF00172">
    <property type="entry name" value="Zn_clus"/>
    <property type="match status" value="1"/>
</dbReference>
<reference evidence="9" key="1">
    <citation type="journal article" date="2021" name="Nat. Commun.">
        <title>Genetic determinants of endophytism in the Arabidopsis root mycobiome.</title>
        <authorList>
            <person name="Mesny F."/>
            <person name="Miyauchi S."/>
            <person name="Thiergart T."/>
            <person name="Pickel B."/>
            <person name="Atanasova L."/>
            <person name="Karlsson M."/>
            <person name="Huettel B."/>
            <person name="Barry K.W."/>
            <person name="Haridas S."/>
            <person name="Chen C."/>
            <person name="Bauer D."/>
            <person name="Andreopoulos W."/>
            <person name="Pangilinan J."/>
            <person name="LaButti K."/>
            <person name="Riley R."/>
            <person name="Lipzen A."/>
            <person name="Clum A."/>
            <person name="Drula E."/>
            <person name="Henrissat B."/>
            <person name="Kohler A."/>
            <person name="Grigoriev I.V."/>
            <person name="Martin F.M."/>
            <person name="Hacquard S."/>
        </authorList>
    </citation>
    <scope>NUCLEOTIDE SEQUENCE</scope>
    <source>
        <strain evidence="9">MPI-CAGE-CH-0230</strain>
    </source>
</reference>
<keyword evidence="2" id="KW-0862">Zinc</keyword>
<dbReference type="GO" id="GO:0003677">
    <property type="term" value="F:DNA binding"/>
    <property type="evidence" value="ECO:0007669"/>
    <property type="project" value="UniProtKB-KW"/>
</dbReference>
<keyword evidence="5" id="KW-0804">Transcription</keyword>
<keyword evidence="3" id="KW-0805">Transcription regulation</keyword>
<keyword evidence="1" id="KW-0479">Metal-binding</keyword>
<dbReference type="PANTHER" id="PTHR36206:SF13">
    <property type="entry name" value="TRANSCRIPTIONAL REGULATORY PROTEIN MOC3"/>
    <property type="match status" value="1"/>
</dbReference>
<organism evidence="9 10">
    <name type="scientific">Microdochium trichocladiopsis</name>
    <dbReference type="NCBI Taxonomy" id="1682393"/>
    <lineage>
        <taxon>Eukaryota</taxon>
        <taxon>Fungi</taxon>
        <taxon>Dikarya</taxon>
        <taxon>Ascomycota</taxon>
        <taxon>Pezizomycotina</taxon>
        <taxon>Sordariomycetes</taxon>
        <taxon>Xylariomycetidae</taxon>
        <taxon>Xylariales</taxon>
        <taxon>Microdochiaceae</taxon>
        <taxon>Microdochium</taxon>
    </lineage>
</organism>
<dbReference type="SMART" id="SM00066">
    <property type="entry name" value="GAL4"/>
    <property type="match status" value="1"/>
</dbReference>
<feature type="domain" description="Zn(2)-C6 fungal-type" evidence="8">
    <location>
        <begin position="37"/>
        <end position="67"/>
    </location>
</feature>
<dbReference type="OrthoDB" id="1919336at2759"/>
<dbReference type="RefSeq" id="XP_046013144.1">
    <property type="nucleotide sequence ID" value="XM_046148070.1"/>
</dbReference>
<dbReference type="GeneID" id="70177616"/>
<evidence type="ECO:0000256" key="1">
    <source>
        <dbReference type="ARBA" id="ARBA00022723"/>
    </source>
</evidence>
<keyword evidence="6" id="KW-0539">Nucleus</keyword>
<protein>
    <recommendedName>
        <fullName evidence="8">Zn(2)-C6 fungal-type domain-containing protein</fullName>
    </recommendedName>
</protein>
<evidence type="ECO:0000256" key="3">
    <source>
        <dbReference type="ARBA" id="ARBA00023015"/>
    </source>
</evidence>
<gene>
    <name evidence="9" type="ORF">B0I36DRAFT_123062</name>
</gene>
<evidence type="ECO:0000256" key="4">
    <source>
        <dbReference type="ARBA" id="ARBA00023125"/>
    </source>
</evidence>
<evidence type="ECO:0000256" key="6">
    <source>
        <dbReference type="ARBA" id="ARBA00023242"/>
    </source>
</evidence>
<dbReference type="PRINTS" id="PR00755">
    <property type="entry name" value="AFLATOXINBRP"/>
</dbReference>
<keyword evidence="10" id="KW-1185">Reference proteome</keyword>
<dbReference type="SUPFAM" id="SSF57701">
    <property type="entry name" value="Zn2/Cys6 DNA-binding domain"/>
    <property type="match status" value="1"/>
</dbReference>
<name>A0A9P8Y728_9PEZI</name>
<evidence type="ECO:0000313" key="9">
    <source>
        <dbReference type="EMBL" id="KAH7031464.1"/>
    </source>
</evidence>
<dbReference type="Gene3D" id="4.10.240.10">
    <property type="entry name" value="Zn(2)-C6 fungal-type DNA-binding domain"/>
    <property type="match status" value="1"/>
</dbReference>
<dbReference type="CDD" id="cd00067">
    <property type="entry name" value="GAL4"/>
    <property type="match status" value="1"/>
</dbReference>
<dbReference type="GO" id="GO:0008270">
    <property type="term" value="F:zinc ion binding"/>
    <property type="evidence" value="ECO:0007669"/>
    <property type="project" value="InterPro"/>
</dbReference>
<dbReference type="InterPro" id="IPR052360">
    <property type="entry name" value="Transcr_Regulatory_Proteins"/>
</dbReference>
<evidence type="ECO:0000256" key="2">
    <source>
        <dbReference type="ARBA" id="ARBA00022833"/>
    </source>
</evidence>
<dbReference type="PROSITE" id="PS00463">
    <property type="entry name" value="ZN2_CY6_FUNGAL_1"/>
    <property type="match status" value="1"/>
</dbReference>
<dbReference type="GO" id="GO:0000981">
    <property type="term" value="F:DNA-binding transcription factor activity, RNA polymerase II-specific"/>
    <property type="evidence" value="ECO:0007669"/>
    <property type="project" value="InterPro"/>
</dbReference>
<dbReference type="AlphaFoldDB" id="A0A9P8Y728"/>